<dbReference type="AlphaFoldDB" id="A0A975F1K7"/>
<dbReference type="SUPFAM" id="SSF161098">
    <property type="entry name" value="MetI-like"/>
    <property type="match status" value="1"/>
</dbReference>
<feature type="transmembrane region" description="Helical" evidence="7">
    <location>
        <begin position="120"/>
        <end position="140"/>
    </location>
</feature>
<evidence type="ECO:0000256" key="4">
    <source>
        <dbReference type="ARBA" id="ARBA00022692"/>
    </source>
</evidence>
<keyword evidence="6 7" id="KW-0472">Membrane</keyword>
<feature type="domain" description="ABC transmembrane type-1" evidence="8">
    <location>
        <begin position="83"/>
        <end position="297"/>
    </location>
</feature>
<dbReference type="PANTHER" id="PTHR43005:SF2">
    <property type="entry name" value="INTEGRAL MEMBRANE SUGAR TRANSPORT PROTEIN"/>
    <property type="match status" value="1"/>
</dbReference>
<dbReference type="PROSITE" id="PS50928">
    <property type="entry name" value="ABC_TM1"/>
    <property type="match status" value="1"/>
</dbReference>
<dbReference type="Gene3D" id="1.10.3720.10">
    <property type="entry name" value="MetI-like"/>
    <property type="match status" value="1"/>
</dbReference>
<name>A0A975F1K7_9SPIR</name>
<dbReference type="GO" id="GO:0055085">
    <property type="term" value="P:transmembrane transport"/>
    <property type="evidence" value="ECO:0007669"/>
    <property type="project" value="InterPro"/>
</dbReference>
<evidence type="ECO:0000256" key="6">
    <source>
        <dbReference type="ARBA" id="ARBA00023136"/>
    </source>
</evidence>
<accession>A0A975F1K7</accession>
<feature type="transmembrane region" description="Helical" evidence="7">
    <location>
        <begin position="276"/>
        <end position="300"/>
    </location>
</feature>
<evidence type="ECO:0000313" key="9">
    <source>
        <dbReference type="EMBL" id="QTQ12708.1"/>
    </source>
</evidence>
<keyword evidence="2 7" id="KW-0813">Transport</keyword>
<feature type="transmembrane region" description="Helical" evidence="7">
    <location>
        <begin position="89"/>
        <end position="108"/>
    </location>
</feature>
<evidence type="ECO:0000256" key="1">
    <source>
        <dbReference type="ARBA" id="ARBA00004651"/>
    </source>
</evidence>
<evidence type="ECO:0000256" key="3">
    <source>
        <dbReference type="ARBA" id="ARBA00022475"/>
    </source>
</evidence>
<evidence type="ECO:0000256" key="5">
    <source>
        <dbReference type="ARBA" id="ARBA00022989"/>
    </source>
</evidence>
<reference evidence="9" key="1">
    <citation type="submission" date="2020-05" db="EMBL/GenBank/DDBJ databases">
        <authorList>
            <person name="Zeng H."/>
            <person name="Chan Y.K."/>
            <person name="Watt R.M."/>
        </authorList>
    </citation>
    <scope>NUCLEOTIDE SEQUENCE</scope>
    <source>
        <strain evidence="9">ATCC 700773</strain>
    </source>
</reference>
<dbReference type="PANTHER" id="PTHR43005">
    <property type="entry name" value="BLR7065 PROTEIN"/>
    <property type="match status" value="1"/>
</dbReference>
<evidence type="ECO:0000256" key="7">
    <source>
        <dbReference type="RuleBase" id="RU363032"/>
    </source>
</evidence>
<reference evidence="9" key="2">
    <citation type="journal article" date="2021" name="Microbiol. Resour. Announc.">
        <title>Complete Genome Sequences of Three Human Oral Treponema parvum Isolates.</title>
        <authorList>
            <person name="Zeng H."/>
            <person name="Watt R.M."/>
        </authorList>
    </citation>
    <scope>NUCLEOTIDE SEQUENCE</scope>
    <source>
        <strain evidence="9">ATCC 700773</strain>
    </source>
</reference>
<feature type="transmembrane region" description="Helical" evidence="7">
    <location>
        <begin position="171"/>
        <end position="195"/>
    </location>
</feature>
<dbReference type="GO" id="GO:0005886">
    <property type="term" value="C:plasma membrane"/>
    <property type="evidence" value="ECO:0007669"/>
    <property type="project" value="UniProtKB-SubCell"/>
</dbReference>
<dbReference type="Proteomes" id="UP000671995">
    <property type="component" value="Chromosome"/>
</dbReference>
<evidence type="ECO:0000313" key="10">
    <source>
        <dbReference type="Proteomes" id="UP000671995"/>
    </source>
</evidence>
<dbReference type="InterPro" id="IPR035906">
    <property type="entry name" value="MetI-like_sf"/>
</dbReference>
<dbReference type="EMBL" id="CP054257">
    <property type="protein sequence ID" value="QTQ12708.1"/>
    <property type="molecule type" value="Genomic_DNA"/>
</dbReference>
<evidence type="ECO:0000259" key="8">
    <source>
        <dbReference type="PROSITE" id="PS50928"/>
    </source>
</evidence>
<comment type="subcellular location">
    <subcellularLocation>
        <location evidence="1 7">Cell membrane</location>
        <topology evidence="1 7">Multi-pass membrane protein</topology>
    </subcellularLocation>
</comment>
<comment type="similarity">
    <text evidence="7">Belongs to the binding-protein-dependent transport system permease family.</text>
</comment>
<keyword evidence="4 7" id="KW-0812">Transmembrane</keyword>
<feature type="transmembrane region" description="Helical" evidence="7">
    <location>
        <begin position="21"/>
        <end position="42"/>
    </location>
</feature>
<protein>
    <submittedName>
        <fullName evidence="9">Sugar ABC transporter permease</fullName>
    </submittedName>
</protein>
<evidence type="ECO:0000256" key="2">
    <source>
        <dbReference type="ARBA" id="ARBA00022448"/>
    </source>
</evidence>
<gene>
    <name evidence="9" type="ORF">HRI96_11175</name>
</gene>
<organism evidence="9 10">
    <name type="scientific">Treponema parvum</name>
    <dbReference type="NCBI Taxonomy" id="138851"/>
    <lineage>
        <taxon>Bacteria</taxon>
        <taxon>Pseudomonadati</taxon>
        <taxon>Spirochaetota</taxon>
        <taxon>Spirochaetia</taxon>
        <taxon>Spirochaetales</taxon>
        <taxon>Treponemataceae</taxon>
        <taxon>Treponema</taxon>
    </lineage>
</organism>
<dbReference type="CDD" id="cd06261">
    <property type="entry name" value="TM_PBP2"/>
    <property type="match status" value="1"/>
</dbReference>
<proteinExistence type="inferred from homology"/>
<keyword evidence="3" id="KW-1003">Cell membrane</keyword>
<dbReference type="Pfam" id="PF00528">
    <property type="entry name" value="BPD_transp_1"/>
    <property type="match status" value="1"/>
</dbReference>
<dbReference type="InterPro" id="IPR000515">
    <property type="entry name" value="MetI-like"/>
</dbReference>
<sequence>MNEKTINVNRLRSSRVFRKELTPYLLLLPVVLMIVCFMLYPICSVFSMSLENYKATKPNARAFVGIANYVKIFTKDKMFIKTLGNTSKWVIVSVLFQTVLGFWLAYLLNKRFKGRGIIRAFALVPWAVAGVMVGIIWKLILGETFGVFNDILKRLNIISVNMSWFSTPGKAMFAAVLSNVWRGIPFFTISYLSALSSIPDDLYESVTIDGAGPIRMLFSITIPMIKDTIILTTLLRAIWTFNAVDLIISLTDGGPNRGTTTLALYIMNKFSGEFDYGYASTLAVIATTMMMLLAFVYITLGKLGKDGVNG</sequence>
<keyword evidence="5 7" id="KW-1133">Transmembrane helix</keyword>